<reference evidence="1 2" key="1">
    <citation type="submission" date="2019-08" db="EMBL/GenBank/DDBJ databases">
        <title>Whole genome of Aphis craccivora.</title>
        <authorList>
            <person name="Voronova N.V."/>
            <person name="Shulinski R.S."/>
            <person name="Bandarenka Y.V."/>
            <person name="Zhorov D.G."/>
            <person name="Warner D."/>
        </authorList>
    </citation>
    <scope>NUCLEOTIDE SEQUENCE [LARGE SCALE GENOMIC DNA]</scope>
    <source>
        <strain evidence="1">180601</strain>
        <tissue evidence="1">Whole Body</tissue>
    </source>
</reference>
<accession>A0A6G0Y0T1</accession>
<dbReference type="OrthoDB" id="6624230at2759"/>
<proteinExistence type="predicted"/>
<comment type="caution">
    <text evidence="1">The sequence shown here is derived from an EMBL/GenBank/DDBJ whole genome shotgun (WGS) entry which is preliminary data.</text>
</comment>
<organism evidence="1 2">
    <name type="scientific">Aphis craccivora</name>
    <name type="common">Cowpea aphid</name>
    <dbReference type="NCBI Taxonomy" id="307492"/>
    <lineage>
        <taxon>Eukaryota</taxon>
        <taxon>Metazoa</taxon>
        <taxon>Ecdysozoa</taxon>
        <taxon>Arthropoda</taxon>
        <taxon>Hexapoda</taxon>
        <taxon>Insecta</taxon>
        <taxon>Pterygota</taxon>
        <taxon>Neoptera</taxon>
        <taxon>Paraneoptera</taxon>
        <taxon>Hemiptera</taxon>
        <taxon>Sternorrhyncha</taxon>
        <taxon>Aphidomorpha</taxon>
        <taxon>Aphidoidea</taxon>
        <taxon>Aphididae</taxon>
        <taxon>Aphidini</taxon>
        <taxon>Aphis</taxon>
        <taxon>Aphis</taxon>
    </lineage>
</organism>
<sequence>MNTILISPVPPNLSESCYATFTTPRLPKRRPDPPQCHNCQKYGHTRNYCHHYPRCVKCESEHSTDECTKQPEEPAKCANCSGNHTANYKGCQSLEKILNQTKPKAKAKI</sequence>
<dbReference type="Proteomes" id="UP000478052">
    <property type="component" value="Unassembled WGS sequence"/>
</dbReference>
<protein>
    <recommendedName>
        <fullName evidence="3">Nucleic-acid-binding protein from transposon X-element</fullName>
    </recommendedName>
</protein>
<dbReference type="AlphaFoldDB" id="A0A6G0Y0T1"/>
<evidence type="ECO:0000313" key="2">
    <source>
        <dbReference type="Proteomes" id="UP000478052"/>
    </source>
</evidence>
<evidence type="ECO:0000313" key="1">
    <source>
        <dbReference type="EMBL" id="KAF0746765.1"/>
    </source>
</evidence>
<name>A0A6G0Y0T1_APHCR</name>
<gene>
    <name evidence="1" type="ORF">FWK35_00027517</name>
</gene>
<keyword evidence="2" id="KW-1185">Reference proteome</keyword>
<dbReference type="EMBL" id="VUJU01007087">
    <property type="protein sequence ID" value="KAF0746765.1"/>
    <property type="molecule type" value="Genomic_DNA"/>
</dbReference>
<evidence type="ECO:0008006" key="3">
    <source>
        <dbReference type="Google" id="ProtNLM"/>
    </source>
</evidence>